<evidence type="ECO:0000313" key="5">
    <source>
        <dbReference type="EMBL" id="AAK62541.1"/>
    </source>
</evidence>
<dbReference type="SUPFAM" id="SSF55895">
    <property type="entry name" value="Ribonuclease Rh-like"/>
    <property type="match status" value="1"/>
</dbReference>
<dbReference type="InterPro" id="IPR036430">
    <property type="entry name" value="RNase_T2-like_sf"/>
</dbReference>
<dbReference type="GO" id="GO:0005576">
    <property type="term" value="C:extracellular region"/>
    <property type="evidence" value="ECO:0007669"/>
    <property type="project" value="TreeGrafter"/>
</dbReference>
<reference evidence="5" key="1">
    <citation type="journal article" date="2001" name="Heredity">
        <title>Roles of lineage sorting and phylogenetic relationship in the genetic diversity at the self-incompatibility locus of Solanaceae.</title>
        <authorList>
            <person name="Lu Y."/>
        </authorList>
    </citation>
    <scope>NUCLEOTIDE SEQUENCE</scope>
</reference>
<dbReference type="Pfam" id="PF00445">
    <property type="entry name" value="Ribonuclease_T2"/>
    <property type="match status" value="1"/>
</dbReference>
<comment type="similarity">
    <text evidence="1 4">Belongs to the RNase T2 family.</text>
</comment>
<accession>Q94G41</accession>
<dbReference type="GO" id="GO:0006401">
    <property type="term" value="P:RNA catabolic process"/>
    <property type="evidence" value="ECO:0007669"/>
    <property type="project" value="TreeGrafter"/>
</dbReference>
<dbReference type="Gene3D" id="3.90.730.10">
    <property type="entry name" value="Ribonuclease T2-like"/>
    <property type="match status" value="1"/>
</dbReference>
<keyword evidence="3" id="KW-0456">Lyase</keyword>
<organism evidence="5">
    <name type="scientific">Physalis longifolia</name>
    <name type="common">Long-leaf ground-cherry</name>
    <dbReference type="NCBI Taxonomy" id="161495"/>
    <lineage>
        <taxon>Eukaryota</taxon>
        <taxon>Viridiplantae</taxon>
        <taxon>Streptophyta</taxon>
        <taxon>Embryophyta</taxon>
        <taxon>Tracheophyta</taxon>
        <taxon>Spermatophyta</taxon>
        <taxon>Magnoliopsida</taxon>
        <taxon>eudicotyledons</taxon>
        <taxon>Gunneridae</taxon>
        <taxon>Pentapetalae</taxon>
        <taxon>asterids</taxon>
        <taxon>lamiids</taxon>
        <taxon>Solanales</taxon>
        <taxon>Solanaceae</taxon>
        <taxon>Solanoideae</taxon>
        <taxon>Physaleae</taxon>
        <taxon>Physalis</taxon>
    </lineage>
</organism>
<dbReference type="PANTHER" id="PTHR11240">
    <property type="entry name" value="RIBONUCLEASE T2"/>
    <property type="match status" value="1"/>
</dbReference>
<evidence type="ECO:0000256" key="3">
    <source>
        <dbReference type="ARBA" id="ARBA00023239"/>
    </source>
</evidence>
<feature type="non-terminal residue" evidence="5">
    <location>
        <position position="122"/>
    </location>
</feature>
<dbReference type="AlphaFoldDB" id="Q94G41"/>
<dbReference type="EMBL" id="AF281184">
    <property type="protein sequence ID" value="AAK62541.1"/>
    <property type="molecule type" value="mRNA"/>
</dbReference>
<gene>
    <name evidence="5" type="primary">S</name>
</gene>
<evidence type="ECO:0000256" key="1">
    <source>
        <dbReference type="ARBA" id="ARBA00007469"/>
    </source>
</evidence>
<dbReference type="PANTHER" id="PTHR11240:SF81">
    <property type="entry name" value="RIBONUCLEASE S-2"/>
    <property type="match status" value="1"/>
</dbReference>
<dbReference type="InterPro" id="IPR001568">
    <property type="entry name" value="RNase_T2-like"/>
</dbReference>
<protein>
    <submittedName>
        <fullName evidence="5">Stylar self-incompatibility protein</fullName>
    </submittedName>
</protein>
<evidence type="ECO:0000256" key="2">
    <source>
        <dbReference type="ARBA" id="ARBA00022759"/>
    </source>
</evidence>
<proteinExistence type="evidence at transcript level"/>
<keyword evidence="2" id="KW-0378">Hydrolase</keyword>
<name>Q94G41_PHYLO</name>
<feature type="non-terminal residue" evidence="5">
    <location>
        <position position="1"/>
    </location>
</feature>
<sequence>DNISKPINFCHWNDYDRKLLNDYKKNKLYISWPDLFADEADCKNAQKFWFEQYGKHGTCSLDSYKQEQYFDLAMDLKDKFDLLQSFKSHGIIRGGDYTLKSINDTVRAITTGVPSLWCTAQM</sequence>
<keyword evidence="2" id="KW-0255">Endonuclease</keyword>
<dbReference type="GO" id="GO:0033897">
    <property type="term" value="F:ribonuclease T2 activity"/>
    <property type="evidence" value="ECO:0007669"/>
    <property type="project" value="InterPro"/>
</dbReference>
<dbReference type="GO" id="GO:0003723">
    <property type="term" value="F:RNA binding"/>
    <property type="evidence" value="ECO:0007669"/>
    <property type="project" value="InterPro"/>
</dbReference>
<keyword evidence="2" id="KW-0540">Nuclease</keyword>
<evidence type="ECO:0000256" key="4">
    <source>
        <dbReference type="RuleBase" id="RU004328"/>
    </source>
</evidence>